<dbReference type="Gene3D" id="3.40.50.720">
    <property type="entry name" value="NAD(P)-binding Rossmann-like Domain"/>
    <property type="match status" value="1"/>
</dbReference>
<evidence type="ECO:0000313" key="3">
    <source>
        <dbReference type="Proteomes" id="UP001595699"/>
    </source>
</evidence>
<dbReference type="Pfam" id="PF01408">
    <property type="entry name" value="GFO_IDH_MocA"/>
    <property type="match status" value="1"/>
</dbReference>
<dbReference type="Proteomes" id="UP001595699">
    <property type="component" value="Unassembled WGS sequence"/>
</dbReference>
<dbReference type="PANTHER" id="PTHR43377">
    <property type="entry name" value="BILIVERDIN REDUCTASE A"/>
    <property type="match status" value="1"/>
</dbReference>
<dbReference type="InterPro" id="IPR051450">
    <property type="entry name" value="Gfo/Idh/MocA_Oxidoreductases"/>
</dbReference>
<feature type="domain" description="Gfo/Idh/MocA-like oxidoreductase N-terminal" evidence="1">
    <location>
        <begin position="6"/>
        <end position="112"/>
    </location>
</feature>
<protein>
    <submittedName>
        <fullName evidence="2">Gfo/Idh/MocA family protein</fullName>
    </submittedName>
</protein>
<reference evidence="3" key="1">
    <citation type="journal article" date="2019" name="Int. J. Syst. Evol. Microbiol.">
        <title>The Global Catalogue of Microorganisms (GCM) 10K type strain sequencing project: providing services to taxonomists for standard genome sequencing and annotation.</title>
        <authorList>
            <consortium name="The Broad Institute Genomics Platform"/>
            <consortium name="The Broad Institute Genome Sequencing Center for Infectious Disease"/>
            <person name="Wu L."/>
            <person name="Ma J."/>
        </authorList>
    </citation>
    <scope>NUCLEOTIDE SEQUENCE [LARGE SCALE GENOMIC DNA]</scope>
    <source>
        <strain evidence="3">CGMCC 4.7241</strain>
    </source>
</reference>
<comment type="caution">
    <text evidence="2">The sequence shown here is derived from an EMBL/GenBank/DDBJ whole genome shotgun (WGS) entry which is preliminary data.</text>
</comment>
<gene>
    <name evidence="2" type="ORF">ACFOUW_03620</name>
</gene>
<sequence>MAGSVRLVLVGLGDIGVKAHLPALRRNERVQLVAGVDPDPARRAAVADLDTVADVGELDEKPDGYVLATPPWVTTGLAARLLGEGHYVLAEKPLGTSTDALRPLRDLPDRSRLQVGLTYRHDPAIERLRDWIEHGPLDGPLLVRAHIYDERRDPDDAEHERRIRRTLEHGSPVMHEGSHVFDWLAYLLGETPELHDAWSVRTDATFEHPNLVGARLAYGESEVLTEFGWLTDALPRCELTFLGQRAQATLDGFTFKLTLQTANETETFDDPRDRTERCFDRQLDRFLDLITGQADRAMPGWSEGLASLKLSEQVATRAVEGAP</sequence>
<evidence type="ECO:0000259" key="1">
    <source>
        <dbReference type="Pfam" id="PF01408"/>
    </source>
</evidence>
<dbReference type="InterPro" id="IPR000683">
    <property type="entry name" value="Gfo/Idh/MocA-like_OxRdtase_N"/>
</dbReference>
<dbReference type="RefSeq" id="WP_205120254.1">
    <property type="nucleotide sequence ID" value="NZ_JAFBCM010000001.1"/>
</dbReference>
<dbReference type="InterPro" id="IPR036291">
    <property type="entry name" value="NAD(P)-bd_dom_sf"/>
</dbReference>
<dbReference type="SUPFAM" id="SSF51735">
    <property type="entry name" value="NAD(P)-binding Rossmann-fold domains"/>
    <property type="match status" value="1"/>
</dbReference>
<evidence type="ECO:0000313" key="2">
    <source>
        <dbReference type="EMBL" id="MFC3759913.1"/>
    </source>
</evidence>
<proteinExistence type="predicted"/>
<dbReference type="SUPFAM" id="SSF55347">
    <property type="entry name" value="Glyceraldehyde-3-phosphate dehydrogenase-like, C-terminal domain"/>
    <property type="match status" value="1"/>
</dbReference>
<dbReference type="PANTHER" id="PTHR43377:SF1">
    <property type="entry name" value="BILIVERDIN REDUCTASE A"/>
    <property type="match status" value="1"/>
</dbReference>
<dbReference type="Gene3D" id="3.30.360.10">
    <property type="entry name" value="Dihydrodipicolinate Reductase, domain 2"/>
    <property type="match status" value="1"/>
</dbReference>
<keyword evidence="3" id="KW-1185">Reference proteome</keyword>
<organism evidence="2 3">
    <name type="scientific">Tenggerimyces flavus</name>
    <dbReference type="NCBI Taxonomy" id="1708749"/>
    <lineage>
        <taxon>Bacteria</taxon>
        <taxon>Bacillati</taxon>
        <taxon>Actinomycetota</taxon>
        <taxon>Actinomycetes</taxon>
        <taxon>Propionibacteriales</taxon>
        <taxon>Nocardioidaceae</taxon>
        <taxon>Tenggerimyces</taxon>
    </lineage>
</organism>
<accession>A0ABV7Y4G3</accession>
<name>A0ABV7Y4G3_9ACTN</name>
<dbReference type="EMBL" id="JBHRZH010000004">
    <property type="protein sequence ID" value="MFC3759913.1"/>
    <property type="molecule type" value="Genomic_DNA"/>
</dbReference>